<gene>
    <name evidence="1" type="ORF">EHS11_01030</name>
</gene>
<proteinExistence type="predicted"/>
<evidence type="ECO:0000313" key="2">
    <source>
        <dbReference type="Proteomes" id="UP000298264"/>
    </source>
</evidence>
<dbReference type="Proteomes" id="UP000298264">
    <property type="component" value="Unassembled WGS sequence"/>
</dbReference>
<keyword evidence="2" id="KW-1185">Reference proteome</keyword>
<name>A0A4R9LUX9_9LEPT</name>
<dbReference type="RefSeq" id="WP_135762554.1">
    <property type="nucleotide sequence ID" value="NZ_RQHV01000002.1"/>
</dbReference>
<reference evidence="1" key="1">
    <citation type="journal article" date="2019" name="PLoS Negl. Trop. Dis.">
        <title>Revisiting the worldwide diversity of Leptospira species in the environment.</title>
        <authorList>
            <person name="Vincent A.T."/>
            <person name="Schiettekatte O."/>
            <person name="Bourhy P."/>
            <person name="Veyrier F.J."/>
            <person name="Picardeau M."/>
        </authorList>
    </citation>
    <scope>NUCLEOTIDE SEQUENCE [LARGE SCALE GENOMIC DNA]</scope>
    <source>
        <strain evidence="1">201400974</strain>
    </source>
</reference>
<sequence length="83" mass="10211">MFNPLKDHERYSEKDPKDMNMEELRMLLKIRRLDLKLEWKEFQEKIHFWQRVGRTVKQSGILDKFQEGIQSYFTKKEEDSTST</sequence>
<organism evidence="1 2">
    <name type="scientific">Leptospira ilyithenensis</name>
    <dbReference type="NCBI Taxonomy" id="2484901"/>
    <lineage>
        <taxon>Bacteria</taxon>
        <taxon>Pseudomonadati</taxon>
        <taxon>Spirochaetota</taxon>
        <taxon>Spirochaetia</taxon>
        <taxon>Leptospirales</taxon>
        <taxon>Leptospiraceae</taxon>
        <taxon>Leptospira</taxon>
    </lineage>
</organism>
<dbReference type="AlphaFoldDB" id="A0A4R9LUX9"/>
<comment type="caution">
    <text evidence="1">The sequence shown here is derived from an EMBL/GenBank/DDBJ whole genome shotgun (WGS) entry which is preliminary data.</text>
</comment>
<evidence type="ECO:0000313" key="1">
    <source>
        <dbReference type="EMBL" id="TGN14604.1"/>
    </source>
</evidence>
<protein>
    <submittedName>
        <fullName evidence="1">Uncharacterized protein</fullName>
    </submittedName>
</protein>
<dbReference type="EMBL" id="RQHV01000002">
    <property type="protein sequence ID" value="TGN14604.1"/>
    <property type="molecule type" value="Genomic_DNA"/>
</dbReference>
<dbReference type="OrthoDB" id="331212at2"/>
<accession>A0A4R9LUX9</accession>